<keyword evidence="1" id="KW-0732">Signal</keyword>
<evidence type="ECO:0000313" key="3">
    <source>
        <dbReference type="Proteomes" id="UP001147830"/>
    </source>
</evidence>
<dbReference type="PROSITE" id="PS51257">
    <property type="entry name" value="PROKAR_LIPOPROTEIN"/>
    <property type="match status" value="1"/>
</dbReference>
<organism evidence="2 3">
    <name type="scientific">Thalassolituus pacificus</name>
    <dbReference type="NCBI Taxonomy" id="2975440"/>
    <lineage>
        <taxon>Bacteria</taxon>
        <taxon>Pseudomonadati</taxon>
        <taxon>Pseudomonadota</taxon>
        <taxon>Gammaproteobacteria</taxon>
        <taxon>Oceanospirillales</taxon>
        <taxon>Oceanospirillaceae</taxon>
        <taxon>Thalassolituus</taxon>
    </lineage>
</organism>
<dbReference type="AlphaFoldDB" id="A0A9X2WEF6"/>
<feature type="chain" id="PRO_5040957629" description="Lipoprotein" evidence="1">
    <location>
        <begin position="23"/>
        <end position="207"/>
    </location>
</feature>
<evidence type="ECO:0000313" key="2">
    <source>
        <dbReference type="EMBL" id="MCT7358903.1"/>
    </source>
</evidence>
<gene>
    <name evidence="2" type="ORF">NYR02_07730</name>
</gene>
<proteinExistence type="predicted"/>
<dbReference type="Proteomes" id="UP001147830">
    <property type="component" value="Unassembled WGS sequence"/>
</dbReference>
<evidence type="ECO:0000256" key="1">
    <source>
        <dbReference type="SAM" id="SignalP"/>
    </source>
</evidence>
<sequence length="207" mass="22438">MNFQRPTLLLPILSLVVMTLSACSVAPLTTPTSARSLGKDNVQLSAHIAPATSVSFAAALGENTDAGVAIEQQITMNQSIWIKHSLLNQAQGWSAAGLVGLFSATDLANSKGFYLGPLFSYSKGKAEWYGNLRYNRVYWDGPDNLSSEDKDDLWFDIVSDSSVYSYWQADVGMKIHRKRVTFNLGATCLELGDSSACMPIIGAGLTY</sequence>
<dbReference type="RefSeq" id="WP_260975799.1">
    <property type="nucleotide sequence ID" value="NZ_JAOANI010000015.1"/>
</dbReference>
<accession>A0A9X2WEF6</accession>
<name>A0A9X2WEF6_9GAMM</name>
<reference evidence="2" key="1">
    <citation type="journal article" date="2022" name="Front. Microbiol.">
        <title>Genome-based taxonomic rearrangement of Oceanobacter-related bacteria including the description of Thalassolituus hydrocarbonoclasticus sp. nov. and Thalassolituus pacificus sp. nov. and emended description of the genus Thalassolituus.</title>
        <authorList>
            <person name="Dong C."/>
            <person name="Wei L."/>
            <person name="Wang J."/>
            <person name="Lai Q."/>
            <person name="Huang Z."/>
            <person name="Shao Z."/>
        </authorList>
    </citation>
    <scope>NUCLEOTIDE SEQUENCE</scope>
    <source>
        <strain evidence="2">59MF3M-4</strain>
    </source>
</reference>
<protein>
    <recommendedName>
        <fullName evidence="4">Lipoprotein</fullName>
    </recommendedName>
</protein>
<evidence type="ECO:0008006" key="4">
    <source>
        <dbReference type="Google" id="ProtNLM"/>
    </source>
</evidence>
<comment type="caution">
    <text evidence="2">The sequence shown here is derived from an EMBL/GenBank/DDBJ whole genome shotgun (WGS) entry which is preliminary data.</text>
</comment>
<reference evidence="2" key="2">
    <citation type="submission" date="2022-08" db="EMBL/GenBank/DDBJ databases">
        <authorList>
            <person name="Dong C."/>
        </authorList>
    </citation>
    <scope>NUCLEOTIDE SEQUENCE</scope>
    <source>
        <strain evidence="2">59MF3M-4</strain>
    </source>
</reference>
<keyword evidence="3" id="KW-1185">Reference proteome</keyword>
<feature type="signal peptide" evidence="1">
    <location>
        <begin position="1"/>
        <end position="22"/>
    </location>
</feature>
<dbReference type="EMBL" id="JAOANI010000015">
    <property type="protein sequence ID" value="MCT7358903.1"/>
    <property type="molecule type" value="Genomic_DNA"/>
</dbReference>